<dbReference type="EMBL" id="RKQZ01000001">
    <property type="protein sequence ID" value="RPF22534.1"/>
    <property type="molecule type" value="Genomic_DNA"/>
</dbReference>
<evidence type="ECO:0008006" key="3">
    <source>
        <dbReference type="Google" id="ProtNLM"/>
    </source>
</evidence>
<name>A0A3N4YT33_9MICO</name>
<dbReference type="SUPFAM" id="SSF51445">
    <property type="entry name" value="(Trans)glycosidases"/>
    <property type="match status" value="1"/>
</dbReference>
<keyword evidence="2" id="KW-1185">Reference proteome</keyword>
<dbReference type="InterPro" id="IPR017853">
    <property type="entry name" value="GH"/>
</dbReference>
<protein>
    <recommendedName>
        <fullName evidence="3">Abortive infection protein</fullName>
    </recommendedName>
</protein>
<gene>
    <name evidence="1" type="ORF">EDD34_3199</name>
</gene>
<dbReference type="Proteomes" id="UP000280501">
    <property type="component" value="Unassembled WGS sequence"/>
</dbReference>
<dbReference type="RefSeq" id="WP_211341613.1">
    <property type="nucleotide sequence ID" value="NZ_RKQZ01000001.1"/>
</dbReference>
<organism evidence="1 2">
    <name type="scientific">Myceligenerans xiligouense</name>
    <dbReference type="NCBI Taxonomy" id="253184"/>
    <lineage>
        <taxon>Bacteria</taxon>
        <taxon>Bacillati</taxon>
        <taxon>Actinomycetota</taxon>
        <taxon>Actinomycetes</taxon>
        <taxon>Micrococcales</taxon>
        <taxon>Promicromonosporaceae</taxon>
        <taxon>Myceligenerans</taxon>
    </lineage>
</organism>
<sequence length="324" mass="35688">MALVDRGICYTVDGMSPELVRDDLRTIREELHCTAVTLIGAETSALLEAANVAAGLELHVYIRPQLPSARARQLVVHLQDVASAAERVRQQHPGGVTLVLGTELSLTSRAAIPLGSEFLRLLVILRLGRLLKRHITRRVNALLAELIRTARVEFDGPITYAAAYWEEIDWSGMDVVGVNLYRMGDDRRAYQQHLRSLVHDAGKPVVITEFGCGAHTGADRRGPGSFLIVNWFRDPPRVRPGHVRDESVQAAYLSELIDLYAGAGAHGCFVFTFAMPDFPYDPDPQSDLDMAGFAVVRASCEPGERWTRKKAFSAVADRYASLAG</sequence>
<comment type="caution">
    <text evidence="1">The sequence shown here is derived from an EMBL/GenBank/DDBJ whole genome shotgun (WGS) entry which is preliminary data.</text>
</comment>
<dbReference type="AlphaFoldDB" id="A0A3N4YT33"/>
<proteinExistence type="predicted"/>
<evidence type="ECO:0000313" key="1">
    <source>
        <dbReference type="EMBL" id="RPF22534.1"/>
    </source>
</evidence>
<evidence type="ECO:0000313" key="2">
    <source>
        <dbReference type="Proteomes" id="UP000280501"/>
    </source>
</evidence>
<dbReference type="Gene3D" id="3.20.20.80">
    <property type="entry name" value="Glycosidases"/>
    <property type="match status" value="1"/>
</dbReference>
<accession>A0A3N4YT33</accession>
<reference evidence="1 2" key="1">
    <citation type="submission" date="2018-11" db="EMBL/GenBank/DDBJ databases">
        <title>Sequencing the genomes of 1000 actinobacteria strains.</title>
        <authorList>
            <person name="Klenk H.-P."/>
        </authorList>
    </citation>
    <scope>NUCLEOTIDE SEQUENCE [LARGE SCALE GENOMIC DNA]</scope>
    <source>
        <strain evidence="1 2">DSM 15700</strain>
    </source>
</reference>